<dbReference type="InterPro" id="IPR058240">
    <property type="entry name" value="rSAM_sf"/>
</dbReference>
<sequence length="851" mass="94310">MIDTTSFSTITRPGRYLGEEYNAVTKAAATVELSCALIFPDLYEVGMSHQGLQILYHILNREPDIVAERCYCPDLDCEQLLRRQGRPLTTLESARPLAAFDLIGITLPYELCATNILTVLDLAGIPLPATDRDASQPLIIGGGAGAMNPEPVADFFDAILLGDGEEAIVDIARLLIAAKRQRTGKKELLQRLAAIAGVYVPSLYTPEYDHRGRIVAIRANPAAPAAIRRRVLPDLDAIDHLLAPIVPNAKIIHDRLSIEIARGCSRGCRFCQAGMTYRPVRERTPEVIMELAEAGIANSGFEELALLSLSTGDYSCIEQVLPRLMDRFADDCVSVSMPSMRVGTLSPAIMDQIKRVRKTGFTLAPEAGSDRLRRVINKGITEDDLLATCGHAFALGWKVMKFYFMIGLPTETDADIQAIIDLVRKVKKEGDRDGRGRRQLNVSIGTFVPKPHTPFQWEKQMSMNESRTVINHLREWLPRGCTLKWHDPRMSYLEGVFSRGDRRLAALIRLAWENGARLDGWSDHFDLAIWQQAAEKLGLDLDDYLRERGDDEILPWRHLHSGVDDRFLRAERQRAFQESYTPDCRYHDCQGCGLCDFEIIRPVVIDRDRFTAGPEDPAPPAPPAPAAGRRDRPAHAEAHHRYLVTYSRRGRICYLGHLEILRLLFRTLRRAGIATNFTKGFNPTPKVSFGPALPVGTESVAEFLIMDLPAPLADPATALARLNDKLPPGLTVTAITRQQGAIAADIESAYSVTLPRPLTADDRRRLEAFAAGGEYRVVKVRKGREQTVDIRPLVTALRPTGADSIELRLLSLSGRPGIKPVEALQAILGLDPATALGLTILKTAWRPAENA</sequence>
<dbReference type="NCBIfam" id="TIGR03960">
    <property type="entry name" value="rSAM_fuse_unch"/>
    <property type="match status" value="1"/>
</dbReference>
<evidence type="ECO:0000256" key="1">
    <source>
        <dbReference type="SAM" id="MobiDB-lite"/>
    </source>
</evidence>
<dbReference type="InterPro" id="IPR023404">
    <property type="entry name" value="rSAM_horseshoe"/>
</dbReference>
<dbReference type="Pfam" id="PF10105">
    <property type="entry name" value="DUF2344"/>
    <property type="match status" value="1"/>
</dbReference>
<keyword evidence="4" id="KW-1185">Reference proteome</keyword>
<dbReference type="PROSITE" id="PS51918">
    <property type="entry name" value="RADICAL_SAM"/>
    <property type="match status" value="1"/>
</dbReference>
<reference evidence="3 4" key="1">
    <citation type="submission" date="2020-08" db="EMBL/GenBank/DDBJ databases">
        <title>Genomic Encyclopedia of Type Strains, Phase IV (KMG-IV): sequencing the most valuable type-strain genomes for metagenomic binning, comparative biology and taxonomic classification.</title>
        <authorList>
            <person name="Goeker M."/>
        </authorList>
    </citation>
    <scope>NUCLEOTIDE SEQUENCE [LARGE SCALE GENOMIC DNA]</scope>
    <source>
        <strain evidence="3 4">DSM 28570</strain>
    </source>
</reference>
<dbReference type="GO" id="GO:0051536">
    <property type="term" value="F:iron-sulfur cluster binding"/>
    <property type="evidence" value="ECO:0007669"/>
    <property type="project" value="InterPro"/>
</dbReference>
<evidence type="ECO:0000313" key="4">
    <source>
        <dbReference type="Proteomes" id="UP000539642"/>
    </source>
</evidence>
<dbReference type="Pfam" id="PF04055">
    <property type="entry name" value="Radical_SAM"/>
    <property type="match status" value="1"/>
</dbReference>
<dbReference type="InterPro" id="IPR023862">
    <property type="entry name" value="CHP03960_rSAM"/>
</dbReference>
<dbReference type="InterPro" id="IPR007197">
    <property type="entry name" value="rSAM"/>
</dbReference>
<dbReference type="InterPro" id="IPR018768">
    <property type="entry name" value="DUF2344"/>
</dbReference>
<dbReference type="AlphaFoldDB" id="A0A840UZP9"/>
<accession>A0A840UZP9</accession>
<name>A0A840UZP9_9BACT</name>
<protein>
    <submittedName>
        <fullName evidence="3">Radical SAM family uncharacterized protein/radical SAM-linked protein</fullName>
    </submittedName>
</protein>
<dbReference type="InterPro" id="IPR006638">
    <property type="entry name" value="Elp3/MiaA/NifB-like_rSAM"/>
</dbReference>
<feature type="region of interest" description="Disordered" evidence="1">
    <location>
        <begin position="610"/>
        <end position="633"/>
    </location>
</feature>
<gene>
    <name evidence="3" type="ORF">HNQ81_002665</name>
</gene>
<dbReference type="InterPro" id="IPR045784">
    <property type="entry name" value="Radical_SAM_N2"/>
</dbReference>
<dbReference type="SUPFAM" id="SSF102114">
    <property type="entry name" value="Radical SAM enzymes"/>
    <property type="match status" value="1"/>
</dbReference>
<feature type="compositionally biased region" description="Pro residues" evidence="1">
    <location>
        <begin position="616"/>
        <end position="625"/>
    </location>
</feature>
<dbReference type="GO" id="GO:0003824">
    <property type="term" value="F:catalytic activity"/>
    <property type="evidence" value="ECO:0007669"/>
    <property type="project" value="InterPro"/>
</dbReference>
<organism evidence="3 4">
    <name type="scientific">Desulfoprunum benzoelyticum</name>
    <dbReference type="NCBI Taxonomy" id="1506996"/>
    <lineage>
        <taxon>Bacteria</taxon>
        <taxon>Pseudomonadati</taxon>
        <taxon>Thermodesulfobacteriota</taxon>
        <taxon>Desulfobulbia</taxon>
        <taxon>Desulfobulbales</taxon>
        <taxon>Desulfobulbaceae</taxon>
        <taxon>Desulfoprunum</taxon>
    </lineage>
</organism>
<evidence type="ECO:0000259" key="2">
    <source>
        <dbReference type="PROSITE" id="PS51918"/>
    </source>
</evidence>
<dbReference type="SMART" id="SM00729">
    <property type="entry name" value="Elp3"/>
    <property type="match status" value="1"/>
</dbReference>
<comment type="caution">
    <text evidence="3">The sequence shown here is derived from an EMBL/GenBank/DDBJ whole genome shotgun (WGS) entry which is preliminary data.</text>
</comment>
<dbReference type="Gene3D" id="3.80.30.20">
    <property type="entry name" value="tm_1862 like domain"/>
    <property type="match status" value="1"/>
</dbReference>
<evidence type="ECO:0000313" key="3">
    <source>
        <dbReference type="EMBL" id="MBB5348924.1"/>
    </source>
</evidence>
<dbReference type="EMBL" id="JACHEO010000016">
    <property type="protein sequence ID" value="MBB5348924.1"/>
    <property type="molecule type" value="Genomic_DNA"/>
</dbReference>
<dbReference type="SFLD" id="SFLDG01082">
    <property type="entry name" value="B12-binding_domain_containing"/>
    <property type="match status" value="1"/>
</dbReference>
<dbReference type="NCBIfam" id="TIGR03936">
    <property type="entry name" value="sam_1_link_chp"/>
    <property type="match status" value="1"/>
</dbReference>
<dbReference type="SFLD" id="SFLDS00029">
    <property type="entry name" value="Radical_SAM"/>
    <property type="match status" value="1"/>
</dbReference>
<feature type="domain" description="Radical SAM core" evidence="2">
    <location>
        <begin position="250"/>
        <end position="479"/>
    </location>
</feature>
<dbReference type="PANTHER" id="PTHR42731:SF1">
    <property type="entry name" value="RADICAL SAM DOMAIN PROTEIN"/>
    <property type="match status" value="1"/>
</dbReference>
<dbReference type="Pfam" id="PF19864">
    <property type="entry name" value="Radical_SAM_N2"/>
    <property type="match status" value="1"/>
</dbReference>
<dbReference type="RefSeq" id="WP_183351737.1">
    <property type="nucleotide sequence ID" value="NZ_JACHEO010000016.1"/>
</dbReference>
<dbReference type="Proteomes" id="UP000539642">
    <property type="component" value="Unassembled WGS sequence"/>
</dbReference>
<dbReference type="CDD" id="cd01335">
    <property type="entry name" value="Radical_SAM"/>
    <property type="match status" value="1"/>
</dbReference>
<dbReference type="PANTHER" id="PTHR42731">
    <property type="entry name" value="SLL1084 PROTEIN"/>
    <property type="match status" value="1"/>
</dbReference>
<proteinExistence type="predicted"/>